<dbReference type="PANTHER" id="PTHR48105">
    <property type="entry name" value="THIOREDOXIN REDUCTASE 1-RELATED-RELATED"/>
    <property type="match status" value="1"/>
</dbReference>
<evidence type="ECO:0000313" key="6">
    <source>
        <dbReference type="Proteomes" id="UP000297245"/>
    </source>
</evidence>
<organism evidence="5 6">
    <name type="scientific">Dendrothele bispora (strain CBS 962.96)</name>
    <dbReference type="NCBI Taxonomy" id="1314807"/>
    <lineage>
        <taxon>Eukaryota</taxon>
        <taxon>Fungi</taxon>
        <taxon>Dikarya</taxon>
        <taxon>Basidiomycota</taxon>
        <taxon>Agaricomycotina</taxon>
        <taxon>Agaricomycetes</taxon>
        <taxon>Agaricomycetidae</taxon>
        <taxon>Agaricales</taxon>
        <taxon>Agaricales incertae sedis</taxon>
        <taxon>Dendrothele</taxon>
    </lineage>
</organism>
<evidence type="ECO:0000256" key="3">
    <source>
        <dbReference type="ARBA" id="ARBA00023002"/>
    </source>
</evidence>
<dbReference type="PRINTS" id="PR00368">
    <property type="entry name" value="FADPNR"/>
</dbReference>
<keyword evidence="6" id="KW-1185">Reference proteome</keyword>
<dbReference type="EMBL" id="ML179849">
    <property type="protein sequence ID" value="THU81025.1"/>
    <property type="molecule type" value="Genomic_DNA"/>
</dbReference>
<reference evidence="5 6" key="1">
    <citation type="journal article" date="2019" name="Nat. Ecol. Evol.">
        <title>Megaphylogeny resolves global patterns of mushroom evolution.</title>
        <authorList>
            <person name="Varga T."/>
            <person name="Krizsan K."/>
            <person name="Foldi C."/>
            <person name="Dima B."/>
            <person name="Sanchez-Garcia M."/>
            <person name="Sanchez-Ramirez S."/>
            <person name="Szollosi G.J."/>
            <person name="Szarkandi J.G."/>
            <person name="Papp V."/>
            <person name="Albert L."/>
            <person name="Andreopoulos W."/>
            <person name="Angelini C."/>
            <person name="Antonin V."/>
            <person name="Barry K.W."/>
            <person name="Bougher N.L."/>
            <person name="Buchanan P."/>
            <person name="Buyck B."/>
            <person name="Bense V."/>
            <person name="Catcheside P."/>
            <person name="Chovatia M."/>
            <person name="Cooper J."/>
            <person name="Damon W."/>
            <person name="Desjardin D."/>
            <person name="Finy P."/>
            <person name="Geml J."/>
            <person name="Haridas S."/>
            <person name="Hughes K."/>
            <person name="Justo A."/>
            <person name="Karasinski D."/>
            <person name="Kautmanova I."/>
            <person name="Kiss B."/>
            <person name="Kocsube S."/>
            <person name="Kotiranta H."/>
            <person name="LaButti K.M."/>
            <person name="Lechner B.E."/>
            <person name="Liimatainen K."/>
            <person name="Lipzen A."/>
            <person name="Lukacs Z."/>
            <person name="Mihaltcheva S."/>
            <person name="Morgado L.N."/>
            <person name="Niskanen T."/>
            <person name="Noordeloos M.E."/>
            <person name="Ohm R.A."/>
            <person name="Ortiz-Santana B."/>
            <person name="Ovrebo C."/>
            <person name="Racz N."/>
            <person name="Riley R."/>
            <person name="Savchenko A."/>
            <person name="Shiryaev A."/>
            <person name="Soop K."/>
            <person name="Spirin V."/>
            <person name="Szebenyi C."/>
            <person name="Tomsovsky M."/>
            <person name="Tulloss R.E."/>
            <person name="Uehling J."/>
            <person name="Grigoriev I.V."/>
            <person name="Vagvolgyi C."/>
            <person name="Papp T."/>
            <person name="Martin F.M."/>
            <person name="Miettinen O."/>
            <person name="Hibbett D.S."/>
            <person name="Nagy L.G."/>
        </authorList>
    </citation>
    <scope>NUCLEOTIDE SEQUENCE [LARGE SCALE GENOMIC DNA]</scope>
    <source>
        <strain evidence="5 6">CBS 962.96</strain>
    </source>
</reference>
<dbReference type="GO" id="GO:0097237">
    <property type="term" value="P:cellular response to toxic substance"/>
    <property type="evidence" value="ECO:0007669"/>
    <property type="project" value="UniProtKB-ARBA"/>
</dbReference>
<dbReference type="OrthoDB" id="371245at2759"/>
<dbReference type="InterPro" id="IPR036188">
    <property type="entry name" value="FAD/NAD-bd_sf"/>
</dbReference>
<keyword evidence="3" id="KW-0560">Oxidoreductase</keyword>
<evidence type="ECO:0000256" key="2">
    <source>
        <dbReference type="ARBA" id="ARBA00022630"/>
    </source>
</evidence>
<dbReference type="GO" id="GO:0016491">
    <property type="term" value="F:oxidoreductase activity"/>
    <property type="evidence" value="ECO:0007669"/>
    <property type="project" value="UniProtKB-KW"/>
</dbReference>
<evidence type="ECO:0000256" key="1">
    <source>
        <dbReference type="ARBA" id="ARBA00009333"/>
    </source>
</evidence>
<evidence type="ECO:0000259" key="4">
    <source>
        <dbReference type="Pfam" id="PF07992"/>
    </source>
</evidence>
<dbReference type="Pfam" id="PF07992">
    <property type="entry name" value="Pyr_redox_2"/>
    <property type="match status" value="1"/>
</dbReference>
<dbReference type="Gene3D" id="3.50.50.60">
    <property type="entry name" value="FAD/NAD(P)-binding domain"/>
    <property type="match status" value="2"/>
</dbReference>
<feature type="domain" description="FAD/NAD(P)-binding" evidence="4">
    <location>
        <begin position="86"/>
        <end position="264"/>
    </location>
</feature>
<protein>
    <recommendedName>
        <fullName evidence="4">FAD/NAD(P)-binding domain-containing protein</fullName>
    </recommendedName>
</protein>
<name>A0A4V4HBW7_DENBC</name>
<comment type="similarity">
    <text evidence="1">Belongs to the class-II pyridine nucleotide-disulfide oxidoreductase family.</text>
</comment>
<dbReference type="InterPro" id="IPR050097">
    <property type="entry name" value="Ferredoxin-NADP_redctase_2"/>
</dbReference>
<dbReference type="SUPFAM" id="SSF51905">
    <property type="entry name" value="FAD/NAD(P)-binding domain"/>
    <property type="match status" value="1"/>
</dbReference>
<dbReference type="AlphaFoldDB" id="A0A4V4HBW7"/>
<evidence type="ECO:0000313" key="5">
    <source>
        <dbReference type="EMBL" id="THU81025.1"/>
    </source>
</evidence>
<sequence>MYSEVVIIGPQPAVYLAQANLNSVLSEGSVGNSFAAGGQLTTTTDGTSSFPSFEATNFHDFPTRILGPRLTDKFYEQTPSVLTISKIDLSTLSEDEEPETADTVIVATSASAKGSGMSACAVCDGAVPILPLAIIGGGDSAAEKAACTSDLTKYGSYVYVIVCHNELCTSEPTKRQGDGKLLKNLWIRNAQADSEKDLDFNGLIYAPGHEPATAIFPHPTQEQYRRVYIVTVPGTTQTFVRGIFAAGDVHDKRYRQVITSAGSGCIAVL</sequence>
<keyword evidence="2" id="KW-0285">Flavoprotein</keyword>
<dbReference type="InterPro" id="IPR023753">
    <property type="entry name" value="FAD/NAD-binding_dom"/>
</dbReference>
<dbReference type="PRINTS" id="PR00469">
    <property type="entry name" value="PNDRDTASEII"/>
</dbReference>
<gene>
    <name evidence="5" type="ORF">K435DRAFT_823534</name>
</gene>
<accession>A0A4V4HBW7</accession>
<dbReference type="Proteomes" id="UP000297245">
    <property type="component" value="Unassembled WGS sequence"/>
</dbReference>
<proteinExistence type="inferred from homology"/>